<reference evidence="2" key="1">
    <citation type="submission" date="2013-09" db="EMBL/GenBank/DDBJ databases">
        <title>Corchorus olitorius genome sequencing.</title>
        <authorList>
            <person name="Alam M."/>
            <person name="Haque M.S."/>
            <person name="Islam M.S."/>
            <person name="Emdad E.M."/>
            <person name="Islam M.M."/>
            <person name="Ahmed B."/>
            <person name="Halim A."/>
            <person name="Hossen Q.M.M."/>
            <person name="Hossain M.Z."/>
            <person name="Ahmed R."/>
            <person name="Khan M.M."/>
            <person name="Islam R."/>
            <person name="Rashid M.M."/>
            <person name="Khan S.A."/>
            <person name="Rahman M.S."/>
            <person name="Alam M."/>
            <person name="Yahiya A.S."/>
            <person name="Khan M.S."/>
            <person name="Azam M.S."/>
            <person name="Haque T."/>
            <person name="Lashkar M.Z.H."/>
            <person name="Akhand A.I."/>
            <person name="Morshed G."/>
            <person name="Roy S."/>
            <person name="Uddin K.S."/>
            <person name="Rabeya T."/>
            <person name="Hossain A.S."/>
            <person name="Chowdhury A."/>
            <person name="Snigdha A.R."/>
            <person name="Mortoza M.S."/>
            <person name="Matin S.A."/>
            <person name="Hoque S.M.E."/>
            <person name="Islam M.K."/>
            <person name="Roy D.K."/>
            <person name="Haider R."/>
            <person name="Moosa M.M."/>
            <person name="Elias S.M."/>
            <person name="Hasan A.M."/>
            <person name="Jahan S."/>
            <person name="Shafiuddin M."/>
            <person name="Mahmood N."/>
            <person name="Shommy N.S."/>
        </authorList>
    </citation>
    <scope>NUCLEOTIDE SEQUENCE [LARGE SCALE GENOMIC DNA]</scope>
    <source>
        <strain evidence="2">cv. O-4</strain>
    </source>
</reference>
<evidence type="ECO:0000313" key="2">
    <source>
        <dbReference type="Proteomes" id="UP000187203"/>
    </source>
</evidence>
<evidence type="ECO:0000313" key="1">
    <source>
        <dbReference type="EMBL" id="OMO63272.1"/>
    </source>
</evidence>
<sequence length="31" mass="3456">MAIMLPKGTHRIKSLLSVNMANWLLVGCDEN</sequence>
<name>A0A1R3GYV1_9ROSI</name>
<gene>
    <name evidence="1" type="ORF">COLO4_32590</name>
</gene>
<dbReference type="AlphaFoldDB" id="A0A1R3GYV1"/>
<comment type="caution">
    <text evidence="1">The sequence shown here is derived from an EMBL/GenBank/DDBJ whole genome shotgun (WGS) entry which is preliminary data.</text>
</comment>
<accession>A0A1R3GYV1</accession>
<keyword evidence="2" id="KW-1185">Reference proteome</keyword>
<dbReference type="PROSITE" id="PS51257">
    <property type="entry name" value="PROKAR_LIPOPROTEIN"/>
    <property type="match status" value="1"/>
</dbReference>
<organism evidence="1 2">
    <name type="scientific">Corchorus olitorius</name>
    <dbReference type="NCBI Taxonomy" id="93759"/>
    <lineage>
        <taxon>Eukaryota</taxon>
        <taxon>Viridiplantae</taxon>
        <taxon>Streptophyta</taxon>
        <taxon>Embryophyta</taxon>
        <taxon>Tracheophyta</taxon>
        <taxon>Spermatophyta</taxon>
        <taxon>Magnoliopsida</taxon>
        <taxon>eudicotyledons</taxon>
        <taxon>Gunneridae</taxon>
        <taxon>Pentapetalae</taxon>
        <taxon>rosids</taxon>
        <taxon>malvids</taxon>
        <taxon>Malvales</taxon>
        <taxon>Malvaceae</taxon>
        <taxon>Grewioideae</taxon>
        <taxon>Apeibeae</taxon>
        <taxon>Corchorus</taxon>
    </lineage>
</organism>
<proteinExistence type="predicted"/>
<dbReference type="EMBL" id="AWUE01021135">
    <property type="protein sequence ID" value="OMO63272.1"/>
    <property type="molecule type" value="Genomic_DNA"/>
</dbReference>
<protein>
    <submittedName>
        <fullName evidence="1">Uncharacterized protein</fullName>
    </submittedName>
</protein>
<dbReference type="Proteomes" id="UP000187203">
    <property type="component" value="Unassembled WGS sequence"/>
</dbReference>